<dbReference type="EMBL" id="CM026433">
    <property type="protein sequence ID" value="KAG0554454.1"/>
    <property type="molecule type" value="Genomic_DNA"/>
</dbReference>
<feature type="domain" description="AB hydrolase-1" evidence="8">
    <location>
        <begin position="31"/>
        <end position="304"/>
    </location>
</feature>
<evidence type="ECO:0000256" key="1">
    <source>
        <dbReference type="ARBA" id="ARBA00004721"/>
    </source>
</evidence>
<evidence type="ECO:0000256" key="7">
    <source>
        <dbReference type="ARBA" id="ARBA00093212"/>
    </source>
</evidence>
<evidence type="ECO:0000256" key="3">
    <source>
        <dbReference type="ARBA" id="ARBA00022801"/>
    </source>
</evidence>
<dbReference type="FunFam" id="3.40.50.1820:FF:000161">
    <property type="entry name" value="Epoxide hydrolase"/>
    <property type="match status" value="1"/>
</dbReference>
<evidence type="ECO:0000256" key="4">
    <source>
        <dbReference type="ARBA" id="ARBA00038334"/>
    </source>
</evidence>
<dbReference type="Gene3D" id="3.40.50.1820">
    <property type="entry name" value="alpha/beta hydrolase"/>
    <property type="match status" value="1"/>
</dbReference>
<comment type="catalytic activity">
    <reaction evidence="7">
        <text>(24S)-24,25-epoxycucurbitadienol + H2O = (24R)-24,25-dihydroxycucurbitadienol</text>
        <dbReference type="Rhea" id="RHEA:81855"/>
        <dbReference type="ChEBI" id="CHEBI:15377"/>
        <dbReference type="ChEBI" id="CHEBI:229949"/>
        <dbReference type="ChEBI" id="CHEBI:229950"/>
    </reaction>
    <physiologicalReaction direction="left-to-right" evidence="7">
        <dbReference type="Rhea" id="RHEA:81856"/>
    </physiologicalReaction>
</comment>
<evidence type="ECO:0000256" key="6">
    <source>
        <dbReference type="ARBA" id="ARBA00058358"/>
    </source>
</evidence>
<gene>
    <name evidence="9" type="ORF">KC19_12G093100</name>
</gene>
<comment type="similarity">
    <text evidence="4">Belongs to the AB hydrolase superfamily. Epoxide hydrolase family.</text>
</comment>
<organism evidence="9 10">
    <name type="scientific">Ceratodon purpureus</name>
    <name type="common">Fire moss</name>
    <name type="synonym">Dicranum purpureum</name>
    <dbReference type="NCBI Taxonomy" id="3225"/>
    <lineage>
        <taxon>Eukaryota</taxon>
        <taxon>Viridiplantae</taxon>
        <taxon>Streptophyta</taxon>
        <taxon>Embryophyta</taxon>
        <taxon>Bryophyta</taxon>
        <taxon>Bryophytina</taxon>
        <taxon>Bryopsida</taxon>
        <taxon>Dicranidae</taxon>
        <taxon>Pseudoditrichales</taxon>
        <taxon>Ditrichaceae</taxon>
        <taxon>Ceratodon</taxon>
    </lineage>
</organism>
<comment type="catalytic activity">
    <reaction evidence="5">
        <text>an epoxide + H2O = an ethanediol</text>
        <dbReference type="Rhea" id="RHEA:19037"/>
        <dbReference type="ChEBI" id="CHEBI:15377"/>
        <dbReference type="ChEBI" id="CHEBI:32955"/>
        <dbReference type="ChEBI" id="CHEBI:140594"/>
        <dbReference type="EC" id="3.3.2.10"/>
    </reaction>
    <physiologicalReaction direction="left-to-right" evidence="5">
        <dbReference type="Rhea" id="RHEA:19038"/>
    </physiologicalReaction>
</comment>
<evidence type="ECO:0000259" key="8">
    <source>
        <dbReference type="Pfam" id="PF00561"/>
    </source>
</evidence>
<dbReference type="GO" id="GO:0004301">
    <property type="term" value="F:epoxide hydrolase activity"/>
    <property type="evidence" value="ECO:0007669"/>
    <property type="project" value="UniProtKB-EC"/>
</dbReference>
<keyword evidence="3" id="KW-0378">Hydrolase</keyword>
<comment type="caution">
    <text evidence="9">The sequence shown here is derived from an EMBL/GenBank/DDBJ whole genome shotgun (WGS) entry which is preliminary data.</text>
</comment>
<dbReference type="AlphaFoldDB" id="A0A8T0G7W8"/>
<proteinExistence type="inferred from homology"/>
<reference evidence="9" key="1">
    <citation type="submission" date="2020-06" db="EMBL/GenBank/DDBJ databases">
        <title>WGS assembly of Ceratodon purpureus strain R40.</title>
        <authorList>
            <person name="Carey S.B."/>
            <person name="Jenkins J."/>
            <person name="Shu S."/>
            <person name="Lovell J.T."/>
            <person name="Sreedasyam A."/>
            <person name="Maumus F."/>
            <person name="Tiley G.P."/>
            <person name="Fernandez-Pozo N."/>
            <person name="Barry K."/>
            <person name="Chen C."/>
            <person name="Wang M."/>
            <person name="Lipzen A."/>
            <person name="Daum C."/>
            <person name="Saski C.A."/>
            <person name="Payton A.C."/>
            <person name="Mcbreen J.C."/>
            <person name="Conrad R.E."/>
            <person name="Kollar L.M."/>
            <person name="Olsson S."/>
            <person name="Huttunen S."/>
            <person name="Landis J.B."/>
            <person name="Wickett N.J."/>
            <person name="Johnson M.G."/>
            <person name="Rensing S.A."/>
            <person name="Grimwood J."/>
            <person name="Schmutz J."/>
            <person name="Mcdaniel S.F."/>
        </authorList>
    </citation>
    <scope>NUCLEOTIDE SEQUENCE</scope>
    <source>
        <strain evidence="9">R40</strain>
    </source>
</reference>
<dbReference type="Pfam" id="PF00561">
    <property type="entry name" value="Abhydrolase_1"/>
    <property type="match status" value="1"/>
</dbReference>
<dbReference type="Proteomes" id="UP000822688">
    <property type="component" value="Chromosome 12"/>
</dbReference>
<dbReference type="EC" id="3.3.2.10" evidence="2"/>
<protein>
    <recommendedName>
        <fullName evidence="2">soluble epoxide hydrolase</fullName>
        <ecNumber evidence="2">3.3.2.10</ecNumber>
    </recommendedName>
</protein>
<dbReference type="SUPFAM" id="SSF53474">
    <property type="entry name" value="alpha/beta-Hydrolases"/>
    <property type="match status" value="1"/>
</dbReference>
<dbReference type="PANTHER" id="PTHR43329">
    <property type="entry name" value="EPOXIDE HYDROLASE"/>
    <property type="match status" value="1"/>
</dbReference>
<accession>A0A8T0G7W8</accession>
<dbReference type="PRINTS" id="PR00412">
    <property type="entry name" value="EPOXHYDRLASE"/>
</dbReference>
<dbReference type="InterPro" id="IPR000073">
    <property type="entry name" value="AB_hydrolase_1"/>
</dbReference>
<evidence type="ECO:0000313" key="10">
    <source>
        <dbReference type="Proteomes" id="UP000822688"/>
    </source>
</evidence>
<keyword evidence="10" id="KW-1185">Reference proteome</keyword>
<comment type="function">
    <text evidence="6">Epoxide hydrolase involved in the biosynthesis of cucurbitacin and mogroside tetracyclic triterpene natural products (e.g. siamenoside I and mogrosides IV, V and VI). Cucurbitacins have cytotoxic properties and exhibit deterrent taste as a defense barrier against herbivores. Mogrosides are nonsugar highly oxygenated compounds used as high-intensity zero-calorie sweeteners; they also possess pharmacological properties such as regulating immunity, lowering blood sugar and lipid levels, protecting the liver, and acting as antioxidants and antitumor agents. Catalyzes the hydrolysis of aromatic epoxide-containing substrates, such as the conversion of 24,25-epoxycucurbitadienol to 24,25-dihydroxycucurbitadienol.</text>
</comment>
<dbReference type="InterPro" id="IPR029058">
    <property type="entry name" value="AB_hydrolase_fold"/>
</dbReference>
<evidence type="ECO:0000313" key="9">
    <source>
        <dbReference type="EMBL" id="KAG0554454.1"/>
    </source>
</evidence>
<evidence type="ECO:0000256" key="2">
    <source>
        <dbReference type="ARBA" id="ARBA00013006"/>
    </source>
</evidence>
<evidence type="ECO:0000256" key="5">
    <source>
        <dbReference type="ARBA" id="ARBA00051067"/>
    </source>
</evidence>
<sequence>MEAPGWMSKVTHKTVKTNGINMHVVELGTGPTVLLLHGFPEFWYSWRYQIPALADAGFHVVAPDLRGYGETDAPKDPSLYTTLHIVGDVVGMLDALGETEPVFVVAHDWGAVIGWDLCLFRPDRVKAIVGISVPYAPTMPGPSSLQLHTAQLGEGFYQNRFQEPGRAERDFAKTGTKMTLMKFLYAGAREIFIAPPHQELMESIAPPPSQPSWITDFDIDYYTKELERSGWTGGLNYYRNMDKTHELKAPWLKAKLTTTALFVAGSEDITLKHPSSKDYIYKGLKTYVFNLKDIVVLDGGHFIQQEQGDQLNKVLIAFFLDHTA</sequence>
<comment type="pathway">
    <text evidence="1">Secondary metabolite biosynthesis; terpenoid biosynthesis.</text>
</comment>
<name>A0A8T0G7W8_CERPU</name>
<dbReference type="InterPro" id="IPR000639">
    <property type="entry name" value="Epox_hydrolase-like"/>
</dbReference>